<name>A0A1I4UPB9_9HYPH</name>
<dbReference type="PRINTS" id="PR00778">
    <property type="entry name" value="HTHARSR"/>
</dbReference>
<reference evidence="2 3" key="1">
    <citation type="submission" date="2017-12" db="EMBL/GenBank/DDBJ databases">
        <title>Anaerobic carbon monoxide metabolism by Pleomorphomonas carboxyditropha sp. nov., a new mesophilic hydrogenogenic carboxidotroph.</title>
        <authorList>
            <person name="Esquivel-Elizondo S."/>
            <person name="Krajmalnik-Brown R."/>
        </authorList>
    </citation>
    <scope>NUCLEOTIDE SEQUENCE [LARGE SCALE GENOMIC DNA]</scope>
    <source>
        <strain evidence="2 3">R5-392</strain>
    </source>
</reference>
<dbReference type="PANTHER" id="PTHR38600:SF2">
    <property type="entry name" value="SLL0088 PROTEIN"/>
    <property type="match status" value="1"/>
</dbReference>
<dbReference type="RefSeq" id="WP_101290178.1">
    <property type="nucleotide sequence ID" value="NZ_FOUQ01000008.1"/>
</dbReference>
<dbReference type="InterPro" id="IPR036388">
    <property type="entry name" value="WH-like_DNA-bd_sf"/>
</dbReference>
<dbReference type="Pfam" id="PF12840">
    <property type="entry name" value="HTH_20"/>
    <property type="match status" value="1"/>
</dbReference>
<dbReference type="AlphaFoldDB" id="A0A1I4UPB9"/>
<organism evidence="2 3">
    <name type="scientific">Pleomorphomonas diazotrophica</name>
    <dbReference type="NCBI Taxonomy" id="1166257"/>
    <lineage>
        <taxon>Bacteria</taxon>
        <taxon>Pseudomonadati</taxon>
        <taxon>Pseudomonadota</taxon>
        <taxon>Alphaproteobacteria</taxon>
        <taxon>Hyphomicrobiales</taxon>
        <taxon>Pleomorphomonadaceae</taxon>
        <taxon>Pleomorphomonas</taxon>
    </lineage>
</organism>
<dbReference type="InterPro" id="IPR011991">
    <property type="entry name" value="ArsR-like_HTH"/>
</dbReference>
<dbReference type="PANTHER" id="PTHR38600">
    <property type="entry name" value="TRANSCRIPTIONAL REGULATORY PROTEIN"/>
    <property type="match status" value="1"/>
</dbReference>
<dbReference type="PROSITE" id="PS50987">
    <property type="entry name" value="HTH_ARSR_2"/>
    <property type="match status" value="1"/>
</dbReference>
<dbReference type="EMBL" id="PJNW01000012">
    <property type="protein sequence ID" value="PKR88336.1"/>
    <property type="molecule type" value="Genomic_DNA"/>
</dbReference>
<evidence type="ECO:0000259" key="1">
    <source>
        <dbReference type="PROSITE" id="PS50987"/>
    </source>
</evidence>
<evidence type="ECO:0000313" key="3">
    <source>
        <dbReference type="Proteomes" id="UP000233491"/>
    </source>
</evidence>
<gene>
    <name evidence="2" type="ORF">CXZ10_15060</name>
</gene>
<dbReference type="Gene3D" id="1.10.10.10">
    <property type="entry name" value="Winged helix-like DNA-binding domain superfamily/Winged helix DNA-binding domain"/>
    <property type="match status" value="1"/>
</dbReference>
<dbReference type="InterPro" id="IPR036390">
    <property type="entry name" value="WH_DNA-bd_sf"/>
</dbReference>
<dbReference type="SUPFAM" id="SSF46785">
    <property type="entry name" value="Winged helix' DNA-binding domain"/>
    <property type="match status" value="1"/>
</dbReference>
<dbReference type="Proteomes" id="UP000233491">
    <property type="component" value="Unassembled WGS sequence"/>
</dbReference>
<dbReference type="SMART" id="SM00418">
    <property type="entry name" value="HTH_ARSR"/>
    <property type="match status" value="1"/>
</dbReference>
<keyword evidence="3" id="KW-1185">Reference proteome</keyword>
<dbReference type="NCBIfam" id="NF033788">
    <property type="entry name" value="HTH_metalloreg"/>
    <property type="match status" value="1"/>
</dbReference>
<dbReference type="InterPro" id="IPR001845">
    <property type="entry name" value="HTH_ArsR_DNA-bd_dom"/>
</dbReference>
<dbReference type="GO" id="GO:0003700">
    <property type="term" value="F:DNA-binding transcription factor activity"/>
    <property type="evidence" value="ECO:0007669"/>
    <property type="project" value="InterPro"/>
</dbReference>
<proteinExistence type="predicted"/>
<sequence>MTALDTSGFDRLFQALADPYRRAFVERLSRGPASVSELAEPADVQLPAVLKHLRVLEDSGIVVSDKAGRTRTYRMRPDAFAPVRSWIDQRQSEMAAAFDRLAVLMAETPEEKDH</sequence>
<dbReference type="OrthoDB" id="9790747at2"/>
<comment type="caution">
    <text evidence="2">The sequence shown here is derived from an EMBL/GenBank/DDBJ whole genome shotgun (WGS) entry which is preliminary data.</text>
</comment>
<accession>A0A1I4UPB9</accession>
<feature type="domain" description="HTH arsR-type" evidence="1">
    <location>
        <begin position="1"/>
        <end position="95"/>
    </location>
</feature>
<protein>
    <submittedName>
        <fullName evidence="2">Transcriptional regulator</fullName>
    </submittedName>
</protein>
<dbReference type="CDD" id="cd00090">
    <property type="entry name" value="HTH_ARSR"/>
    <property type="match status" value="1"/>
</dbReference>
<evidence type="ECO:0000313" key="2">
    <source>
        <dbReference type="EMBL" id="PKR88336.1"/>
    </source>
</evidence>